<evidence type="ECO:0000256" key="2">
    <source>
        <dbReference type="SAM" id="SignalP"/>
    </source>
</evidence>
<feature type="region of interest" description="Disordered" evidence="1">
    <location>
        <begin position="79"/>
        <end position="114"/>
    </location>
</feature>
<sequence>MDLLLYFSIVACGFLSSFASSEDLQAPNSRRPLLLRNDNWRRTRNPFVVVQASSPRRLTSSLFDPLSYHLGSDPNDIDADFDPDFFPRPTDPDSADDNDTTTPNNNGDGQLPHTPVIYRYYSKRRSRTRASGSIPFILLGSNVDHWRTTGEHLAARGFSVIACEQDPLEPEENNGDEQAINGSSNNNNNNSKDSAETTTTKSDQEWWKGTDGEAACMISNLLQQSRWTKAVLVASDSEAILAIQAAYGLAPDKIAGLVLVGDLTKVESLLAESHPNLCQQEGNFAVDALLSQILPCPFAIAWDGEKTTQPTPSQYDGSSPAECLQGNRCFILGGGVAPHRRQPETFGWTLTRFVEDKVAPSIPTMAGKRRRRVRTKTSLPRIPPAITRFLSFDYIPTGSFVVYGRIVASALLYASMLKVGIYQYARFLDGMVYMKTNYDVLQSVRRKTVGVISGFFVNYGYIPLLFQRKGDEPELDPVEYVTELEADPIFENNTDTNIGDNTTTTNADPDETYPPKETEDSSETQDGGPVDEGQEPSEDKPEEKEEETYRFQPLFFLDRVVAKAATTPPNNTPHREDRVC</sequence>
<feature type="chain" id="PRO_5040322444" evidence="2">
    <location>
        <begin position="20"/>
        <end position="580"/>
    </location>
</feature>
<reference evidence="3" key="1">
    <citation type="submission" date="2020-06" db="EMBL/GenBank/DDBJ databases">
        <authorList>
            <consortium name="Plant Systems Biology data submission"/>
        </authorList>
    </citation>
    <scope>NUCLEOTIDE SEQUENCE</scope>
    <source>
        <strain evidence="3">D6</strain>
    </source>
</reference>
<dbReference type="OrthoDB" id="19657at2759"/>
<evidence type="ECO:0000313" key="3">
    <source>
        <dbReference type="EMBL" id="CAB9521664.1"/>
    </source>
</evidence>
<evidence type="ECO:0000313" key="4">
    <source>
        <dbReference type="Proteomes" id="UP001153069"/>
    </source>
</evidence>
<feature type="compositionally biased region" description="Basic and acidic residues" evidence="1">
    <location>
        <begin position="537"/>
        <end position="549"/>
    </location>
</feature>
<feature type="compositionally biased region" description="Low complexity" evidence="1">
    <location>
        <begin position="492"/>
        <end position="506"/>
    </location>
</feature>
<feature type="region of interest" description="Disordered" evidence="1">
    <location>
        <begin position="489"/>
        <end position="552"/>
    </location>
</feature>
<keyword evidence="4" id="KW-1185">Reference proteome</keyword>
<protein>
    <submittedName>
        <fullName evidence="3">Uncharacterized protein</fullName>
    </submittedName>
</protein>
<feature type="compositionally biased region" description="Low complexity" evidence="1">
    <location>
        <begin position="181"/>
        <end position="191"/>
    </location>
</feature>
<proteinExistence type="predicted"/>
<feature type="region of interest" description="Disordered" evidence="1">
    <location>
        <begin position="561"/>
        <end position="580"/>
    </location>
</feature>
<feature type="region of interest" description="Disordered" evidence="1">
    <location>
        <begin position="168"/>
        <end position="206"/>
    </location>
</feature>
<evidence type="ECO:0000256" key="1">
    <source>
        <dbReference type="SAM" id="MobiDB-lite"/>
    </source>
</evidence>
<gene>
    <name evidence="3" type="ORF">SEMRO_1220_G253530.1</name>
</gene>
<dbReference type="AlphaFoldDB" id="A0A9N8EKC1"/>
<accession>A0A9N8EKC1</accession>
<keyword evidence="2" id="KW-0732">Signal</keyword>
<comment type="caution">
    <text evidence="3">The sequence shown here is derived from an EMBL/GenBank/DDBJ whole genome shotgun (WGS) entry which is preliminary data.</text>
</comment>
<name>A0A9N8EKC1_9STRA</name>
<organism evidence="3 4">
    <name type="scientific">Seminavis robusta</name>
    <dbReference type="NCBI Taxonomy" id="568900"/>
    <lineage>
        <taxon>Eukaryota</taxon>
        <taxon>Sar</taxon>
        <taxon>Stramenopiles</taxon>
        <taxon>Ochrophyta</taxon>
        <taxon>Bacillariophyta</taxon>
        <taxon>Bacillariophyceae</taxon>
        <taxon>Bacillariophycidae</taxon>
        <taxon>Naviculales</taxon>
        <taxon>Naviculaceae</taxon>
        <taxon>Seminavis</taxon>
    </lineage>
</organism>
<dbReference type="EMBL" id="CAICTM010001218">
    <property type="protein sequence ID" value="CAB9521664.1"/>
    <property type="molecule type" value="Genomic_DNA"/>
</dbReference>
<dbReference type="Proteomes" id="UP001153069">
    <property type="component" value="Unassembled WGS sequence"/>
</dbReference>
<feature type="signal peptide" evidence="2">
    <location>
        <begin position="1"/>
        <end position="19"/>
    </location>
</feature>